<reference evidence="1 2" key="1">
    <citation type="journal article" date="2015" name="Genome Announc.">
        <title>Closed Genome Sequence of Octadecabacter temperatus SB1, the First Mesophilic Species of the Genus Octadecabacter.</title>
        <authorList>
            <person name="Voget S."/>
            <person name="Billerbeck S."/>
            <person name="Simon M."/>
            <person name="Daniel R."/>
        </authorList>
    </citation>
    <scope>NUCLEOTIDE SEQUENCE [LARGE SCALE GENOMIC DNA]</scope>
    <source>
        <strain evidence="1 2">SB1</strain>
    </source>
</reference>
<dbReference type="Proteomes" id="UP000067444">
    <property type="component" value="Chromosome"/>
</dbReference>
<sequence length="47" mass="5395">MKSHIPDIVEPHIQAQYIEGLLLDLLLILVLQQQPLEGLRNQYDGKT</sequence>
<gene>
    <name evidence="1" type="ORF">OSB_00340</name>
</gene>
<dbReference type="EMBL" id="CP012160">
    <property type="protein sequence ID" value="AKS44603.1"/>
    <property type="molecule type" value="Genomic_DNA"/>
</dbReference>
<protein>
    <submittedName>
        <fullName evidence="1">Uncharacterized protein</fullName>
    </submittedName>
</protein>
<dbReference type="AlphaFoldDB" id="A0A0K0Y0X9"/>
<evidence type="ECO:0000313" key="2">
    <source>
        <dbReference type="Proteomes" id="UP000067444"/>
    </source>
</evidence>
<dbReference type="KEGG" id="otm:OSB_00340"/>
<keyword evidence="2" id="KW-1185">Reference proteome</keyword>
<evidence type="ECO:0000313" key="1">
    <source>
        <dbReference type="EMBL" id="AKS44603.1"/>
    </source>
</evidence>
<name>A0A0K0Y0X9_9RHOB</name>
<accession>A0A0K0Y0X9</accession>
<dbReference type="STRING" id="1458307.OSB_00340"/>
<organism evidence="1 2">
    <name type="scientific">Octadecabacter temperatus</name>
    <dbReference type="NCBI Taxonomy" id="1458307"/>
    <lineage>
        <taxon>Bacteria</taxon>
        <taxon>Pseudomonadati</taxon>
        <taxon>Pseudomonadota</taxon>
        <taxon>Alphaproteobacteria</taxon>
        <taxon>Rhodobacterales</taxon>
        <taxon>Roseobacteraceae</taxon>
        <taxon>Octadecabacter</taxon>
    </lineage>
</organism>
<proteinExistence type="predicted"/>